<feature type="region of interest" description="Disordered" evidence="5">
    <location>
        <begin position="1"/>
        <end position="74"/>
    </location>
</feature>
<feature type="transmembrane region" description="Helical" evidence="6">
    <location>
        <begin position="214"/>
        <end position="235"/>
    </location>
</feature>
<keyword evidence="3 6" id="KW-1133">Transmembrane helix</keyword>
<proteinExistence type="predicted"/>
<feature type="transmembrane region" description="Helical" evidence="6">
    <location>
        <begin position="313"/>
        <end position="339"/>
    </location>
</feature>
<keyword evidence="2 6" id="KW-0812">Transmembrane</keyword>
<feature type="transmembrane region" description="Helical" evidence="6">
    <location>
        <begin position="492"/>
        <end position="514"/>
    </location>
</feature>
<evidence type="ECO:0000259" key="7">
    <source>
        <dbReference type="PROSITE" id="PS50850"/>
    </source>
</evidence>
<feature type="transmembrane region" description="Helical" evidence="6">
    <location>
        <begin position="359"/>
        <end position="378"/>
    </location>
</feature>
<dbReference type="PANTHER" id="PTHR23502">
    <property type="entry name" value="MAJOR FACILITATOR SUPERFAMILY"/>
    <property type="match status" value="1"/>
</dbReference>
<feature type="transmembrane region" description="Helical" evidence="6">
    <location>
        <begin position="247"/>
        <end position="274"/>
    </location>
</feature>
<sequence length="529" mass="58718">MIFETVSVHSQSPRTSEDPEKKDGAFTSKETQSPITTSSSSSVRDLELGPEKGYKTVTSQSDPDPNLVVFDDDDPEKPLNWPTWKKVMHTVLYSVTAFGSQYNSAAMATPLPHIVNDMHVPRVVAILGTTLFMLGIAFGPMLFAPVSEVWGRKKGVLIPQAISIAFTLGTASSQSISAVLCTRFFAGLFASSAIVSPGGVLADTWHASFRAAALVLYAYFVICGTVFAPTIGALLTNDSEHSWRWSLWFSCILNGVVLFLDAVLLSETYVPILLSRRAKRLRLETKNWAIHAKHDEWSLSARELVTIHFARPFAMLATPIVFCMACYASYVYGILYLIVTSIPDTFKTTRDWGYVVKTLPVMSMFLGVIVGGILNIWGSNRYRRIVEQNNGKCIPEERMFVMMWFGWLMPAGIFIFAWTSYESIHWVAPCVGIAFMGCGFFTIFQGCLNYLVDSFTTYAASAVAANTFGRSVFGAVFPLFAHRLFENLGVQWGGSLIGFIGLGMIPIPWVFYYFGKSIRARNPYLKLVT</sequence>
<dbReference type="PhylomeDB" id="A0A060T562"/>
<dbReference type="InterPro" id="IPR011701">
    <property type="entry name" value="MFS"/>
</dbReference>
<reference evidence="8" key="1">
    <citation type="submission" date="2014-02" db="EMBL/GenBank/DDBJ databases">
        <authorList>
            <person name="Genoscope - CEA"/>
        </authorList>
    </citation>
    <scope>NUCLEOTIDE SEQUENCE</scope>
    <source>
        <strain evidence="8">LS3</strain>
    </source>
</reference>
<dbReference type="PROSITE" id="PS50850">
    <property type="entry name" value="MFS"/>
    <property type="match status" value="1"/>
</dbReference>
<dbReference type="GO" id="GO:0005886">
    <property type="term" value="C:plasma membrane"/>
    <property type="evidence" value="ECO:0007669"/>
    <property type="project" value="TreeGrafter"/>
</dbReference>
<reference evidence="8" key="2">
    <citation type="submission" date="2014-06" db="EMBL/GenBank/DDBJ databases">
        <title>The complete genome of Blastobotrys (Arxula) adeninivorans LS3 - a yeast of biotechnological interest.</title>
        <authorList>
            <person name="Kunze G."/>
            <person name="Gaillardin C."/>
            <person name="Czernicka M."/>
            <person name="Durrens P."/>
            <person name="Martin T."/>
            <person name="Boer E."/>
            <person name="Gabaldon T."/>
            <person name="Cruz J."/>
            <person name="Talla E."/>
            <person name="Marck C."/>
            <person name="Goffeau A."/>
            <person name="Barbe V."/>
            <person name="Baret P."/>
            <person name="Baronian K."/>
            <person name="Beier S."/>
            <person name="Bleykasten C."/>
            <person name="Bode R."/>
            <person name="Casaregola S."/>
            <person name="Despons L."/>
            <person name="Fairhead C."/>
            <person name="Giersberg M."/>
            <person name="Gierski P."/>
            <person name="Hahnel U."/>
            <person name="Hartmann A."/>
            <person name="Jankowska D."/>
            <person name="Jubin C."/>
            <person name="Jung P."/>
            <person name="Lafontaine I."/>
            <person name="Leh-Louis V."/>
            <person name="Lemaire M."/>
            <person name="Marcet-Houben M."/>
            <person name="Mascher M."/>
            <person name="Morel G."/>
            <person name="Richard G.-F."/>
            <person name="Riechen J."/>
            <person name="Sacerdot C."/>
            <person name="Sarkar A."/>
            <person name="Savel G."/>
            <person name="Schacherer J."/>
            <person name="Sherman D."/>
            <person name="Straub M.-L."/>
            <person name="Stein N."/>
            <person name="Thierry A."/>
            <person name="Trautwein-Schult A."/>
            <person name="Westhof E."/>
            <person name="Worch S."/>
            <person name="Dujon B."/>
            <person name="Souciet J.-L."/>
            <person name="Wincker P."/>
            <person name="Scholz U."/>
            <person name="Neuveglise N."/>
        </authorList>
    </citation>
    <scope>NUCLEOTIDE SEQUENCE</scope>
    <source>
        <strain evidence="8">LS3</strain>
    </source>
</reference>
<accession>A0A060T562</accession>
<evidence type="ECO:0000256" key="6">
    <source>
        <dbReference type="SAM" id="Phobius"/>
    </source>
</evidence>
<protein>
    <submittedName>
        <fullName evidence="8">ARAD1C09394p</fullName>
    </submittedName>
</protein>
<dbReference type="FunFam" id="1.20.1250.20:FF:000011">
    <property type="entry name" value="MFS multidrug transporter, putative"/>
    <property type="match status" value="1"/>
</dbReference>
<dbReference type="InterPro" id="IPR020846">
    <property type="entry name" value="MFS_dom"/>
</dbReference>
<dbReference type="SUPFAM" id="SSF103473">
    <property type="entry name" value="MFS general substrate transporter"/>
    <property type="match status" value="1"/>
</dbReference>
<feature type="compositionally biased region" description="Basic and acidic residues" evidence="5">
    <location>
        <begin position="15"/>
        <end position="24"/>
    </location>
</feature>
<dbReference type="Pfam" id="PF07690">
    <property type="entry name" value="MFS_1"/>
    <property type="match status" value="1"/>
</dbReference>
<keyword evidence="4 6" id="KW-0472">Membrane</keyword>
<feature type="compositionally biased region" description="Basic and acidic residues" evidence="5">
    <location>
        <begin position="44"/>
        <end position="54"/>
    </location>
</feature>
<dbReference type="InterPro" id="IPR036259">
    <property type="entry name" value="MFS_trans_sf"/>
</dbReference>
<feature type="transmembrane region" description="Helical" evidence="6">
    <location>
        <begin position="123"/>
        <end position="144"/>
    </location>
</feature>
<dbReference type="GO" id="GO:0022857">
    <property type="term" value="F:transmembrane transporter activity"/>
    <property type="evidence" value="ECO:0007669"/>
    <property type="project" value="InterPro"/>
</dbReference>
<feature type="transmembrane region" description="Helical" evidence="6">
    <location>
        <begin position="424"/>
        <end position="444"/>
    </location>
</feature>
<dbReference type="EMBL" id="HG937693">
    <property type="protein sequence ID" value="CDP34306.1"/>
    <property type="molecule type" value="Genomic_DNA"/>
</dbReference>
<feature type="transmembrane region" description="Helical" evidence="6">
    <location>
        <begin position="399"/>
        <end position="418"/>
    </location>
</feature>
<dbReference type="Gene3D" id="1.20.1250.20">
    <property type="entry name" value="MFS general substrate transporter like domains"/>
    <property type="match status" value="1"/>
</dbReference>
<evidence type="ECO:0000256" key="4">
    <source>
        <dbReference type="ARBA" id="ARBA00023136"/>
    </source>
</evidence>
<evidence type="ECO:0000313" key="8">
    <source>
        <dbReference type="EMBL" id="CDP34306.1"/>
    </source>
</evidence>
<feature type="transmembrane region" description="Helical" evidence="6">
    <location>
        <begin position="456"/>
        <end position="480"/>
    </location>
</feature>
<organism evidence="8">
    <name type="scientific">Blastobotrys adeninivorans</name>
    <name type="common">Yeast</name>
    <name type="synonym">Arxula adeninivorans</name>
    <dbReference type="NCBI Taxonomy" id="409370"/>
    <lineage>
        <taxon>Eukaryota</taxon>
        <taxon>Fungi</taxon>
        <taxon>Dikarya</taxon>
        <taxon>Ascomycota</taxon>
        <taxon>Saccharomycotina</taxon>
        <taxon>Dipodascomycetes</taxon>
        <taxon>Dipodascales</taxon>
        <taxon>Trichomonascaceae</taxon>
        <taxon>Blastobotrys</taxon>
    </lineage>
</organism>
<evidence type="ECO:0000256" key="3">
    <source>
        <dbReference type="ARBA" id="ARBA00022989"/>
    </source>
</evidence>
<dbReference type="AlphaFoldDB" id="A0A060T562"/>
<name>A0A060T562_BLAAD</name>
<evidence type="ECO:0000256" key="2">
    <source>
        <dbReference type="ARBA" id="ARBA00022692"/>
    </source>
</evidence>
<dbReference type="PANTHER" id="PTHR23502:SF190">
    <property type="entry name" value="YALI0F08063P"/>
    <property type="match status" value="1"/>
</dbReference>
<gene>
    <name evidence="8" type="ORF">GNLVRS02_ARAD1C09394g</name>
</gene>
<dbReference type="CDD" id="cd17323">
    <property type="entry name" value="MFS_Tpo1_MDR_like"/>
    <property type="match status" value="1"/>
</dbReference>
<feature type="transmembrane region" description="Helical" evidence="6">
    <location>
        <begin position="184"/>
        <end position="202"/>
    </location>
</feature>
<comment type="subcellular location">
    <subcellularLocation>
        <location evidence="1">Membrane</location>
        <topology evidence="1">Multi-pass membrane protein</topology>
    </subcellularLocation>
</comment>
<evidence type="ECO:0000256" key="5">
    <source>
        <dbReference type="SAM" id="MobiDB-lite"/>
    </source>
</evidence>
<feature type="domain" description="Major facilitator superfamily (MFS) profile" evidence="7">
    <location>
        <begin position="89"/>
        <end position="518"/>
    </location>
</feature>
<evidence type="ECO:0000256" key="1">
    <source>
        <dbReference type="ARBA" id="ARBA00004141"/>
    </source>
</evidence>